<dbReference type="CDD" id="cd00037">
    <property type="entry name" value="CLECT"/>
    <property type="match status" value="1"/>
</dbReference>
<dbReference type="SUPFAM" id="SSF56436">
    <property type="entry name" value="C-type lectin-like"/>
    <property type="match status" value="1"/>
</dbReference>
<dbReference type="InterPro" id="IPR001304">
    <property type="entry name" value="C-type_lectin-like"/>
</dbReference>
<dbReference type="InterPro" id="IPR016186">
    <property type="entry name" value="C-type_lectin-like/link_sf"/>
</dbReference>
<name>A0A443RTH8_9ACAR</name>
<dbReference type="Gene3D" id="3.10.100.10">
    <property type="entry name" value="Mannose-Binding Protein A, subunit A"/>
    <property type="match status" value="1"/>
</dbReference>
<feature type="non-terminal residue" evidence="2">
    <location>
        <position position="1"/>
    </location>
</feature>
<keyword evidence="3" id="KW-1185">Reference proteome</keyword>
<dbReference type="AlphaFoldDB" id="A0A443RTH8"/>
<dbReference type="GO" id="GO:0030246">
    <property type="term" value="F:carbohydrate binding"/>
    <property type="evidence" value="ECO:0007669"/>
    <property type="project" value="UniProtKB-KW"/>
</dbReference>
<evidence type="ECO:0000313" key="3">
    <source>
        <dbReference type="Proteomes" id="UP000288716"/>
    </source>
</evidence>
<proteinExistence type="predicted"/>
<dbReference type="Pfam" id="PF00059">
    <property type="entry name" value="Lectin_C"/>
    <property type="match status" value="1"/>
</dbReference>
<dbReference type="VEuPathDB" id="VectorBase:LDEU013423"/>
<dbReference type="OrthoDB" id="6409202at2759"/>
<dbReference type="PROSITE" id="PS50041">
    <property type="entry name" value="C_TYPE_LECTIN_2"/>
    <property type="match status" value="1"/>
</dbReference>
<protein>
    <submittedName>
        <fullName evidence="2">Galactose-specific lectin nattectin-like protein</fullName>
    </submittedName>
</protein>
<organism evidence="2 3">
    <name type="scientific">Leptotrombidium deliense</name>
    <dbReference type="NCBI Taxonomy" id="299467"/>
    <lineage>
        <taxon>Eukaryota</taxon>
        <taxon>Metazoa</taxon>
        <taxon>Ecdysozoa</taxon>
        <taxon>Arthropoda</taxon>
        <taxon>Chelicerata</taxon>
        <taxon>Arachnida</taxon>
        <taxon>Acari</taxon>
        <taxon>Acariformes</taxon>
        <taxon>Trombidiformes</taxon>
        <taxon>Prostigmata</taxon>
        <taxon>Anystina</taxon>
        <taxon>Parasitengona</taxon>
        <taxon>Trombiculoidea</taxon>
        <taxon>Trombiculidae</taxon>
        <taxon>Leptotrombidium</taxon>
    </lineage>
</organism>
<dbReference type="InterPro" id="IPR016187">
    <property type="entry name" value="CTDL_fold"/>
</dbReference>
<dbReference type="Proteomes" id="UP000288716">
    <property type="component" value="Unassembled WGS sequence"/>
</dbReference>
<gene>
    <name evidence="2" type="ORF">B4U80_14585</name>
</gene>
<feature type="domain" description="C-type lectin" evidence="1">
    <location>
        <begin position="1"/>
        <end position="92"/>
    </location>
</feature>
<dbReference type="PANTHER" id="PTHR22803">
    <property type="entry name" value="MANNOSE, PHOSPHOLIPASE, LECTIN RECEPTOR RELATED"/>
    <property type="match status" value="1"/>
</dbReference>
<comment type="caution">
    <text evidence="2">The sequence shown here is derived from an EMBL/GenBank/DDBJ whole genome shotgun (WGS) entry which is preliminary data.</text>
</comment>
<evidence type="ECO:0000259" key="1">
    <source>
        <dbReference type="PROSITE" id="PS50041"/>
    </source>
</evidence>
<accession>A0A443RTH8</accession>
<reference evidence="2 3" key="1">
    <citation type="journal article" date="2018" name="Gigascience">
        <title>Genomes of trombidid mites reveal novel predicted allergens and laterally-transferred genes associated with secondary metabolism.</title>
        <authorList>
            <person name="Dong X."/>
            <person name="Chaisiri K."/>
            <person name="Xia D."/>
            <person name="Armstrong S.D."/>
            <person name="Fang Y."/>
            <person name="Donnelly M.J."/>
            <person name="Kadowaki T."/>
            <person name="McGarry J.W."/>
            <person name="Darby A.C."/>
            <person name="Makepeace B.L."/>
        </authorList>
    </citation>
    <scope>NUCLEOTIDE SEQUENCE [LARGE SCALE GENOMIC DNA]</scope>
    <source>
        <strain evidence="2">UoL-UT</strain>
    </source>
</reference>
<dbReference type="EMBL" id="NCKV01037028">
    <property type="protein sequence ID" value="RWS18617.1"/>
    <property type="molecule type" value="Genomic_DNA"/>
</dbReference>
<sequence length="164" mass="19476">ATMVSIHSKEENEFLKTIMRRKHYQWLGGYRKQINNNIFEWKDGSKFNFSNWNAGEPDQTSHAKAMCMTVYADDVPRWFDNFCDMTRYQLCQKNLSVAEKVDVRIMEQKSNTANLMQKSNQSNVDLFKQITNLNTKIEEKTSKNFDLKKDIELEQKIRTKNQYV</sequence>
<keyword evidence="2" id="KW-0430">Lectin</keyword>
<dbReference type="InterPro" id="IPR050111">
    <property type="entry name" value="C-type_lectin/snaclec_domain"/>
</dbReference>
<evidence type="ECO:0000313" key="2">
    <source>
        <dbReference type="EMBL" id="RWS18617.1"/>
    </source>
</evidence>